<dbReference type="GO" id="GO:0043565">
    <property type="term" value="F:sequence-specific DNA binding"/>
    <property type="evidence" value="ECO:0007669"/>
    <property type="project" value="InterPro"/>
</dbReference>
<dbReference type="GO" id="GO:0003700">
    <property type="term" value="F:DNA-binding transcription factor activity"/>
    <property type="evidence" value="ECO:0007669"/>
    <property type="project" value="InterPro"/>
</dbReference>
<dbReference type="SUPFAM" id="SSF46689">
    <property type="entry name" value="Homeodomain-like"/>
    <property type="match status" value="2"/>
</dbReference>
<dbReference type="RefSeq" id="WP_038665876.1">
    <property type="nucleotide sequence ID" value="NZ_CP009571.1"/>
</dbReference>
<dbReference type="STRING" id="1549858.MC45_17350"/>
<evidence type="ECO:0000256" key="2">
    <source>
        <dbReference type="ARBA" id="ARBA00023125"/>
    </source>
</evidence>
<dbReference type="KEGG" id="stax:MC45_17350"/>
<gene>
    <name evidence="5" type="ORF">MC45_17350</name>
</gene>
<feature type="domain" description="HTH araC/xylS-type" evidence="4">
    <location>
        <begin position="145"/>
        <end position="243"/>
    </location>
</feature>
<dbReference type="PANTHER" id="PTHR47893">
    <property type="entry name" value="REGULATORY PROTEIN PCHR"/>
    <property type="match status" value="1"/>
</dbReference>
<dbReference type="Proteomes" id="UP000033200">
    <property type="component" value="Chromosome"/>
</dbReference>
<dbReference type="SMART" id="SM00342">
    <property type="entry name" value="HTH_ARAC"/>
    <property type="match status" value="1"/>
</dbReference>
<accession>A0A097EJU3</accession>
<dbReference type="PROSITE" id="PS00041">
    <property type="entry name" value="HTH_ARAC_FAMILY_1"/>
    <property type="match status" value="1"/>
</dbReference>
<keyword evidence="2" id="KW-0238">DNA-binding</keyword>
<keyword evidence="6" id="KW-1185">Reference proteome</keyword>
<dbReference type="PANTHER" id="PTHR47893:SF1">
    <property type="entry name" value="REGULATORY PROTEIN PCHR"/>
    <property type="match status" value="1"/>
</dbReference>
<dbReference type="Pfam" id="PF12833">
    <property type="entry name" value="HTH_18"/>
    <property type="match status" value="1"/>
</dbReference>
<evidence type="ECO:0000259" key="4">
    <source>
        <dbReference type="PROSITE" id="PS01124"/>
    </source>
</evidence>
<dbReference type="InterPro" id="IPR053142">
    <property type="entry name" value="PchR_regulatory_protein"/>
</dbReference>
<evidence type="ECO:0000313" key="5">
    <source>
        <dbReference type="EMBL" id="AIT07823.1"/>
    </source>
</evidence>
<dbReference type="Gene3D" id="1.10.10.60">
    <property type="entry name" value="Homeodomain-like"/>
    <property type="match status" value="2"/>
</dbReference>
<name>A0A097EJU3_9SPHN</name>
<keyword evidence="3" id="KW-0804">Transcription</keyword>
<evidence type="ECO:0000313" key="6">
    <source>
        <dbReference type="Proteomes" id="UP000033200"/>
    </source>
</evidence>
<organism evidence="5 6">
    <name type="scientific">Sphingomonas taxi</name>
    <dbReference type="NCBI Taxonomy" id="1549858"/>
    <lineage>
        <taxon>Bacteria</taxon>
        <taxon>Pseudomonadati</taxon>
        <taxon>Pseudomonadota</taxon>
        <taxon>Alphaproteobacteria</taxon>
        <taxon>Sphingomonadales</taxon>
        <taxon>Sphingomonadaceae</taxon>
        <taxon>Sphingomonas</taxon>
    </lineage>
</organism>
<dbReference type="HOGENOM" id="CLU_1106563_0_0_5"/>
<keyword evidence="1" id="KW-0805">Transcription regulation</keyword>
<dbReference type="InterPro" id="IPR018060">
    <property type="entry name" value="HTH_AraC"/>
</dbReference>
<reference evidence="5 6" key="1">
    <citation type="submission" date="2014-09" db="EMBL/GenBank/DDBJ databases">
        <title>Using Illumina technology Improving SMRT sequencing Genome Assembly by RASTools.</title>
        <authorList>
            <person name="Zhou Y."/>
            <person name="Ma T."/>
            <person name="Liu T."/>
        </authorList>
    </citation>
    <scope>NUCLEOTIDE SEQUENCE [LARGE SCALE GENOMIC DNA]</scope>
    <source>
        <strain evidence="5 6">ATCC 55669</strain>
    </source>
</reference>
<dbReference type="InterPro" id="IPR018062">
    <property type="entry name" value="HTH_AraC-typ_CS"/>
</dbReference>
<dbReference type="AlphaFoldDB" id="A0A097EJU3"/>
<proteinExistence type="predicted"/>
<dbReference type="PROSITE" id="PS01124">
    <property type="entry name" value="HTH_ARAC_FAMILY_2"/>
    <property type="match status" value="1"/>
</dbReference>
<dbReference type="InterPro" id="IPR009057">
    <property type="entry name" value="Homeodomain-like_sf"/>
</dbReference>
<dbReference type="EMBL" id="CP009571">
    <property type="protein sequence ID" value="AIT07823.1"/>
    <property type="molecule type" value="Genomic_DNA"/>
</dbReference>
<evidence type="ECO:0000256" key="3">
    <source>
        <dbReference type="ARBA" id="ARBA00023163"/>
    </source>
</evidence>
<sequence length="247" mass="26637">MKTRVEVSPEMFAFIGEGPLPMVDWTFEAVAFGYRLAPATFDFHPAADADALETAEIVFVVATTACTRIFGGAPDRAGSWHIPSDMRAIALTLQPGRLASAAAATLRIAKCIELICATFEKLGEGSLIPADGSGALSAGEAQRIAAARRLIDERWHEKLTLDSISRACGLNRAKLTRGFRSMFAMSVADAITDRRLSGARELLLATDLPVSSIGYRCGYLNNASFTRAFSRRYGQAPTQLRNHPLAA</sequence>
<dbReference type="eggNOG" id="COG2207">
    <property type="taxonomic scope" value="Bacteria"/>
</dbReference>
<protein>
    <submittedName>
        <fullName evidence="5">AraC family transcriptional regulator</fullName>
    </submittedName>
</protein>
<evidence type="ECO:0000256" key="1">
    <source>
        <dbReference type="ARBA" id="ARBA00023015"/>
    </source>
</evidence>